<gene>
    <name evidence="2" type="ORF">PACLA_8A059671</name>
</gene>
<accession>A0A7D9JNP2</accession>
<keyword evidence="3" id="KW-1185">Reference proteome</keyword>
<feature type="compositionally biased region" description="Basic and acidic residues" evidence="1">
    <location>
        <begin position="108"/>
        <end position="129"/>
    </location>
</feature>
<evidence type="ECO:0000256" key="1">
    <source>
        <dbReference type="SAM" id="MobiDB-lite"/>
    </source>
</evidence>
<dbReference type="AlphaFoldDB" id="A0A7D9JNP2"/>
<sequence>MRLAVSHIYFNKKLDEFGQGHDDILKMMELQKIELQKTFPTTKQLQVIEMGVDSDDGNSSLTNASKAIFAQRLALIEEIPHSDLEIKFSVPVMKNCPQSSPAVQRCSKKSDDKDINNIREEVDSKGFKV</sequence>
<name>A0A7D9JNP2_PARCT</name>
<protein>
    <submittedName>
        <fullName evidence="2">Uncharacterized protein</fullName>
    </submittedName>
</protein>
<evidence type="ECO:0000313" key="2">
    <source>
        <dbReference type="EMBL" id="CAB4033570.1"/>
    </source>
</evidence>
<reference evidence="2" key="1">
    <citation type="submission" date="2020-04" db="EMBL/GenBank/DDBJ databases">
        <authorList>
            <person name="Alioto T."/>
            <person name="Alioto T."/>
            <person name="Gomez Garrido J."/>
        </authorList>
    </citation>
    <scope>NUCLEOTIDE SEQUENCE</scope>
    <source>
        <strain evidence="2">A484AB</strain>
    </source>
</reference>
<comment type="caution">
    <text evidence="2">The sequence shown here is derived from an EMBL/GenBank/DDBJ whole genome shotgun (WGS) entry which is preliminary data.</text>
</comment>
<dbReference type="EMBL" id="CACRXK020019368">
    <property type="protein sequence ID" value="CAB4033570.1"/>
    <property type="molecule type" value="Genomic_DNA"/>
</dbReference>
<feature type="region of interest" description="Disordered" evidence="1">
    <location>
        <begin position="97"/>
        <end position="129"/>
    </location>
</feature>
<evidence type="ECO:0000313" key="3">
    <source>
        <dbReference type="Proteomes" id="UP001152795"/>
    </source>
</evidence>
<proteinExistence type="predicted"/>
<organism evidence="2 3">
    <name type="scientific">Paramuricea clavata</name>
    <name type="common">Red gorgonian</name>
    <name type="synonym">Violescent sea-whip</name>
    <dbReference type="NCBI Taxonomy" id="317549"/>
    <lineage>
        <taxon>Eukaryota</taxon>
        <taxon>Metazoa</taxon>
        <taxon>Cnidaria</taxon>
        <taxon>Anthozoa</taxon>
        <taxon>Octocorallia</taxon>
        <taxon>Malacalcyonacea</taxon>
        <taxon>Plexauridae</taxon>
        <taxon>Paramuricea</taxon>
    </lineage>
</organism>
<dbReference type="Proteomes" id="UP001152795">
    <property type="component" value="Unassembled WGS sequence"/>
</dbReference>